<dbReference type="PANTHER" id="PTHR12103:SF15">
    <property type="entry name" value="CYTOSOLIC PURINE 5'-NUCLEOTIDASE"/>
    <property type="match status" value="1"/>
</dbReference>
<keyword evidence="8" id="KW-1185">Reference proteome</keyword>
<evidence type="ECO:0000313" key="8">
    <source>
        <dbReference type="Proteomes" id="UP001165065"/>
    </source>
</evidence>
<keyword evidence="2 6" id="KW-0479">Metal-binding</keyword>
<dbReference type="GO" id="GO:0008253">
    <property type="term" value="F:5'-nucleotidase activity"/>
    <property type="evidence" value="ECO:0007669"/>
    <property type="project" value="TreeGrafter"/>
</dbReference>
<dbReference type="PANTHER" id="PTHR12103">
    <property type="entry name" value="5'-NUCLEOTIDASE DOMAIN-CONTAINING"/>
    <property type="match status" value="1"/>
</dbReference>
<dbReference type="SUPFAM" id="SSF56784">
    <property type="entry name" value="HAD-like"/>
    <property type="match status" value="1"/>
</dbReference>
<dbReference type="InterPro" id="IPR023214">
    <property type="entry name" value="HAD_sf"/>
</dbReference>
<gene>
    <name evidence="7" type="ORF">TrCOL_g9054</name>
</gene>
<dbReference type="NCBIfam" id="TIGR02244">
    <property type="entry name" value="HAD-IG-Ncltidse"/>
    <property type="match status" value="1"/>
</dbReference>
<evidence type="ECO:0000256" key="4">
    <source>
        <dbReference type="ARBA" id="ARBA00022842"/>
    </source>
</evidence>
<evidence type="ECO:0000256" key="2">
    <source>
        <dbReference type="ARBA" id="ARBA00022723"/>
    </source>
</evidence>
<feature type="active site" description="Proton donor" evidence="5">
    <location>
        <position position="34"/>
    </location>
</feature>
<feature type="binding site" evidence="6">
    <location>
        <position position="32"/>
    </location>
    <ligand>
        <name>Mg(2+)</name>
        <dbReference type="ChEBI" id="CHEBI:18420"/>
    </ligand>
</feature>
<dbReference type="Gene3D" id="3.40.50.1000">
    <property type="entry name" value="HAD superfamily/HAD-like"/>
    <property type="match status" value="1"/>
</dbReference>
<dbReference type="Pfam" id="PF05761">
    <property type="entry name" value="5_nucleotid"/>
    <property type="match status" value="1"/>
</dbReference>
<dbReference type="OrthoDB" id="10252832at2759"/>
<evidence type="ECO:0008006" key="9">
    <source>
        <dbReference type="Google" id="ProtNLM"/>
    </source>
</evidence>
<evidence type="ECO:0000256" key="1">
    <source>
        <dbReference type="ARBA" id="ARBA00009589"/>
    </source>
</evidence>
<dbReference type="InterPro" id="IPR016695">
    <property type="entry name" value="Pur_nucleotidase"/>
</dbReference>
<feature type="active site" description="Nucleophile" evidence="5">
    <location>
        <position position="32"/>
    </location>
</feature>
<feature type="binding site" evidence="6">
    <location>
        <position position="335"/>
    </location>
    <ligand>
        <name>Mg(2+)</name>
        <dbReference type="ChEBI" id="CHEBI:18420"/>
    </ligand>
</feature>
<sequence length="501" mass="57849">MTMEMDMIKPTSDSIFCNRELNFDSLDCIGFDMDYTIAEYLVPAFDLLAFNGAVDKLVDNLGYPESVRNFAYDSNSFVRGLLIDIKRGNFIKIDRHKYVRQAMHGLSEMSSSYRKVVYHNTFNKVDSFSNRDYVPMDTLFQLVDASIYAQLIDLKDGEEYEFLDGKTYEEMYRDVRGAVDLCHRDGVIKDEVARNPSKYIKKDPGMVEMLKRLRDDGKKVFLLTNSLWEYTQTVMSFLVEPSDTPSGDWADLFEVVIVGSAKPKFLVDPYQQLFRVNREDGSLQNTDGVFEIEAMNPNGAEKFLAKGKVFQGGNWQHLQAMLNIESGESVLYVGDHLYSDVLRSKRTLGWRTALIVPELEHEMRVYEDERAEGKAIEALRTLRKRNAENVDQLKYQNLQQGGGLEKEIEECEAKDEQVKKLLQPMADSYHKRYNPTWGQLFKAGYQDSRFSFYVNNYACIYTTRASNFKFVSGQRSIRTGIEKMPHERRMDDWASLQEGAD</sequence>
<name>A0A9W7LER1_9STRA</name>
<dbReference type="Proteomes" id="UP001165065">
    <property type="component" value="Unassembled WGS sequence"/>
</dbReference>
<dbReference type="InterPro" id="IPR036412">
    <property type="entry name" value="HAD-like_sf"/>
</dbReference>
<evidence type="ECO:0000313" key="7">
    <source>
        <dbReference type="EMBL" id="GMI46917.1"/>
    </source>
</evidence>
<reference evidence="8" key="1">
    <citation type="journal article" date="2023" name="Commun. Biol.">
        <title>Genome analysis of Parmales, the sister group of diatoms, reveals the evolutionary specialization of diatoms from phago-mixotrophs to photoautotrophs.</title>
        <authorList>
            <person name="Ban H."/>
            <person name="Sato S."/>
            <person name="Yoshikawa S."/>
            <person name="Yamada K."/>
            <person name="Nakamura Y."/>
            <person name="Ichinomiya M."/>
            <person name="Sato N."/>
            <person name="Blanc-Mathieu R."/>
            <person name="Endo H."/>
            <person name="Kuwata A."/>
            <person name="Ogata H."/>
        </authorList>
    </citation>
    <scope>NUCLEOTIDE SEQUENCE [LARGE SCALE GENOMIC DNA]</scope>
</reference>
<dbReference type="PIRSF" id="PIRSF017434">
    <property type="entry name" value="Purine_5'-nucleotidase"/>
    <property type="match status" value="1"/>
</dbReference>
<feature type="binding site" evidence="6">
    <location>
        <position position="34"/>
    </location>
    <ligand>
        <name>GMP</name>
        <dbReference type="ChEBI" id="CHEBI:58115"/>
    </ligand>
</feature>
<evidence type="ECO:0000256" key="3">
    <source>
        <dbReference type="ARBA" id="ARBA00022801"/>
    </source>
</evidence>
<evidence type="ECO:0000256" key="6">
    <source>
        <dbReference type="PIRSR" id="PIRSR017434-2"/>
    </source>
</evidence>
<keyword evidence="4 6" id="KW-0460">Magnesium</keyword>
<dbReference type="GO" id="GO:0046872">
    <property type="term" value="F:metal ion binding"/>
    <property type="evidence" value="ECO:0007669"/>
    <property type="project" value="UniProtKB-KW"/>
</dbReference>
<dbReference type="AlphaFoldDB" id="A0A9W7LER1"/>
<dbReference type="EMBL" id="BRYA01000319">
    <property type="protein sequence ID" value="GMI46917.1"/>
    <property type="molecule type" value="Genomic_DNA"/>
</dbReference>
<proteinExistence type="inferred from homology"/>
<organism evidence="7 8">
    <name type="scientific">Triparma columacea</name>
    <dbReference type="NCBI Taxonomy" id="722753"/>
    <lineage>
        <taxon>Eukaryota</taxon>
        <taxon>Sar</taxon>
        <taxon>Stramenopiles</taxon>
        <taxon>Ochrophyta</taxon>
        <taxon>Bolidophyceae</taxon>
        <taxon>Parmales</taxon>
        <taxon>Triparmaceae</taxon>
        <taxon>Triparma</taxon>
    </lineage>
</organism>
<comment type="caution">
    <text evidence="7">The sequence shown here is derived from an EMBL/GenBank/DDBJ whole genome shotgun (WGS) entry which is preliminary data.</text>
</comment>
<comment type="similarity">
    <text evidence="1">Belongs to the 5'(3')-deoxyribonucleotidase family.</text>
</comment>
<evidence type="ECO:0000256" key="5">
    <source>
        <dbReference type="PIRSR" id="PIRSR017434-1"/>
    </source>
</evidence>
<dbReference type="InterPro" id="IPR008380">
    <property type="entry name" value="HAD-SF_hydro_IG_5-nucl"/>
</dbReference>
<keyword evidence="3" id="KW-0378">Hydrolase</keyword>
<accession>A0A9W7LER1</accession>
<comment type="cofactor">
    <cofactor evidence="6">
        <name>Mg(2+)</name>
        <dbReference type="ChEBI" id="CHEBI:18420"/>
    </cofactor>
    <text evidence="6">Binds 1 Mg(2+) ion per subunit.</text>
</comment>
<protein>
    <recommendedName>
        <fullName evidence="9">5'-nucleotidase</fullName>
    </recommendedName>
</protein>